<dbReference type="PRINTS" id="PR00115">
    <property type="entry name" value="F16BPHPHTASE"/>
</dbReference>
<dbReference type="HAMAP" id="MF_01855">
    <property type="entry name" value="FBPase_class1"/>
    <property type="match status" value="1"/>
</dbReference>
<dbReference type="CDD" id="cd00354">
    <property type="entry name" value="FBPase"/>
    <property type="match status" value="1"/>
</dbReference>
<feature type="binding site" evidence="9">
    <location>
        <position position="117"/>
    </location>
    <ligand>
        <name>Mg(2+)</name>
        <dbReference type="ChEBI" id="CHEBI:18420"/>
        <label>2</label>
    </ligand>
</feature>
<dbReference type="PANTHER" id="PTHR11556">
    <property type="entry name" value="FRUCTOSE-1,6-BISPHOSPHATASE-RELATED"/>
    <property type="match status" value="1"/>
</dbReference>
<evidence type="ECO:0000256" key="9">
    <source>
        <dbReference type="HAMAP-Rule" id="MF_01855"/>
    </source>
</evidence>
<dbReference type="PANTHER" id="PTHR11556:SF35">
    <property type="entry name" value="SEDOHEPTULOSE-1,7-BISPHOSPHATASE, CHLOROPLASTIC"/>
    <property type="match status" value="1"/>
</dbReference>
<evidence type="ECO:0000256" key="5">
    <source>
        <dbReference type="ARBA" id="ARBA00022723"/>
    </source>
</evidence>
<dbReference type="PIRSF" id="PIRSF000904">
    <property type="entry name" value="FBPtase_SBPase"/>
    <property type="match status" value="1"/>
</dbReference>
<dbReference type="NCBIfam" id="NF006779">
    <property type="entry name" value="PRK09293.1-3"/>
    <property type="match status" value="1"/>
</dbReference>
<dbReference type="GO" id="GO:0030388">
    <property type="term" value="P:fructose 1,6-bisphosphate metabolic process"/>
    <property type="evidence" value="ECO:0007669"/>
    <property type="project" value="TreeGrafter"/>
</dbReference>
<keyword evidence="4 9" id="KW-0963">Cytoplasm</keyword>
<dbReference type="SUPFAM" id="SSF56655">
    <property type="entry name" value="Carbohydrate phosphatase"/>
    <property type="match status" value="1"/>
</dbReference>
<feature type="binding site" evidence="9">
    <location>
        <position position="209"/>
    </location>
    <ligand>
        <name>substrate</name>
    </ligand>
</feature>
<comment type="similarity">
    <text evidence="3 9 10">Belongs to the FBPase class 1 family.</text>
</comment>
<feature type="binding site" evidence="9">
    <location>
        <position position="283"/>
    </location>
    <ligand>
        <name>Mg(2+)</name>
        <dbReference type="ChEBI" id="CHEBI:18420"/>
        <label>2</label>
    </ligand>
</feature>
<dbReference type="FunFam" id="3.30.540.10:FF:000006">
    <property type="entry name" value="Fructose-1,6-bisphosphatase class 1"/>
    <property type="match status" value="1"/>
</dbReference>
<dbReference type="GO" id="GO:0042132">
    <property type="term" value="F:fructose 1,6-bisphosphate 1-phosphatase activity"/>
    <property type="evidence" value="ECO:0007669"/>
    <property type="project" value="UniProtKB-UniRule"/>
</dbReference>
<evidence type="ECO:0000313" key="13">
    <source>
        <dbReference type="EMBL" id="EXJ15871.1"/>
    </source>
</evidence>
<dbReference type="GO" id="GO:0006002">
    <property type="term" value="P:fructose 6-phosphate metabolic process"/>
    <property type="evidence" value="ECO:0007669"/>
    <property type="project" value="TreeGrafter"/>
</dbReference>
<evidence type="ECO:0000259" key="11">
    <source>
        <dbReference type="Pfam" id="PF00316"/>
    </source>
</evidence>
<accession>W9VFV2</accession>
<evidence type="ECO:0000256" key="6">
    <source>
        <dbReference type="ARBA" id="ARBA00022801"/>
    </source>
</evidence>
<evidence type="ECO:0000256" key="7">
    <source>
        <dbReference type="ARBA" id="ARBA00022842"/>
    </source>
</evidence>
<dbReference type="STRING" id="1249627.D779_0953"/>
<reference evidence="13 14" key="1">
    <citation type="submission" date="2012-11" db="EMBL/GenBank/DDBJ databases">
        <title>Genome assembly of Thiorhodococcus sp. AK35.</title>
        <authorList>
            <person name="Nupur N."/>
            <person name="Khatri I."/>
            <person name="Subramanian S."/>
            <person name="Pinnaka A."/>
        </authorList>
    </citation>
    <scope>NUCLEOTIDE SEQUENCE [LARGE SCALE GENOMIC DNA]</scope>
    <source>
        <strain evidence="13 14">AK35</strain>
    </source>
</reference>
<dbReference type="GO" id="GO:0000287">
    <property type="term" value="F:magnesium ion binding"/>
    <property type="evidence" value="ECO:0007669"/>
    <property type="project" value="UniProtKB-UniRule"/>
</dbReference>
<evidence type="ECO:0000259" key="12">
    <source>
        <dbReference type="Pfam" id="PF18913"/>
    </source>
</evidence>
<dbReference type="InterPro" id="IPR000146">
    <property type="entry name" value="FBPase_class-1"/>
</dbReference>
<dbReference type="EC" id="3.1.3.11" evidence="9"/>
<organism evidence="13 14">
    <name type="scientific">Imhoffiella purpurea</name>
    <dbReference type="NCBI Taxonomy" id="1249627"/>
    <lineage>
        <taxon>Bacteria</taxon>
        <taxon>Pseudomonadati</taxon>
        <taxon>Pseudomonadota</taxon>
        <taxon>Gammaproteobacteria</taxon>
        <taxon>Chromatiales</taxon>
        <taxon>Chromatiaceae</taxon>
        <taxon>Imhoffiella</taxon>
    </lineage>
</organism>
<dbReference type="RefSeq" id="WP_043751514.1">
    <property type="nucleotide sequence ID" value="NZ_AONC01000020.1"/>
</dbReference>
<dbReference type="Pfam" id="PF18913">
    <property type="entry name" value="FBPase_C"/>
    <property type="match status" value="1"/>
</dbReference>
<evidence type="ECO:0000313" key="14">
    <source>
        <dbReference type="Proteomes" id="UP000019460"/>
    </source>
</evidence>
<dbReference type="OrthoDB" id="9806756at2"/>
<comment type="subcellular location">
    <subcellularLocation>
        <location evidence="9">Cytoplasm</location>
    </subcellularLocation>
</comment>
<evidence type="ECO:0000256" key="8">
    <source>
        <dbReference type="ARBA" id="ARBA00023277"/>
    </source>
</evidence>
<dbReference type="InterPro" id="IPR044015">
    <property type="entry name" value="FBPase_C_dom"/>
</dbReference>
<dbReference type="PATRIC" id="fig|1249627.3.peg.1405"/>
<dbReference type="AlphaFoldDB" id="W9VFV2"/>
<dbReference type="Proteomes" id="UP000019460">
    <property type="component" value="Unassembled WGS sequence"/>
</dbReference>
<dbReference type="GO" id="GO:0005986">
    <property type="term" value="P:sucrose biosynthetic process"/>
    <property type="evidence" value="ECO:0007669"/>
    <property type="project" value="TreeGrafter"/>
</dbReference>
<gene>
    <name evidence="9" type="primary">fbp</name>
    <name evidence="13" type="ORF">D779_0953</name>
</gene>
<sequence length="337" mass="36970">MHNGTTITQFIIEEQRSIAGATGDFTSLLNDVVTACKVLSNMVNHGALVGVLGSAGTENVQGETQKKLDVLSNEVFIKSNEWAGHLAAMASEEMDEIYPIPAQYPRGKYLLTFDPLDGSSNIDVNVSVGTIFSILRCPGGNEEPTERDFLQAGTQQVAAGYALYGPSTMMVLTTGNGVNGFTLDQNIGEFILTHPDMQIPADTREFAINASNMRFWEPPVRRYVQECLDGKEGPRGEDFNMRWIASMVAEVHRILTRGGVFMYPMDAKIQAKGQGGKLRLLYEANPMSFIVEQAGGGSITGRERILEVQPESLHQRVPVILGSRNEVERILGYHKDA</sequence>
<dbReference type="eggNOG" id="COG0158">
    <property type="taxonomic scope" value="Bacteria"/>
</dbReference>
<dbReference type="NCBIfam" id="NF006780">
    <property type="entry name" value="PRK09293.1-4"/>
    <property type="match status" value="1"/>
</dbReference>
<dbReference type="Gene3D" id="3.40.190.80">
    <property type="match status" value="1"/>
</dbReference>
<evidence type="ECO:0000256" key="10">
    <source>
        <dbReference type="RuleBase" id="RU000508"/>
    </source>
</evidence>
<dbReference type="InterPro" id="IPR033391">
    <property type="entry name" value="FBPase_N"/>
</dbReference>
<dbReference type="GO" id="GO:0006094">
    <property type="term" value="P:gluconeogenesis"/>
    <property type="evidence" value="ECO:0007669"/>
    <property type="project" value="UniProtKB-UniRule"/>
</dbReference>
<dbReference type="PIRSF" id="PIRSF500210">
    <property type="entry name" value="FBPtase"/>
    <property type="match status" value="1"/>
</dbReference>
<feature type="domain" description="Fructose-1-6-bisphosphatase class 1 C-terminal" evidence="12">
    <location>
        <begin position="199"/>
        <end position="334"/>
    </location>
</feature>
<feature type="binding site" evidence="9">
    <location>
        <position position="114"/>
    </location>
    <ligand>
        <name>Mg(2+)</name>
        <dbReference type="ChEBI" id="CHEBI:18420"/>
        <label>1</label>
    </ligand>
</feature>
<dbReference type="NCBIfam" id="NF006778">
    <property type="entry name" value="PRK09293.1-1"/>
    <property type="match status" value="1"/>
</dbReference>
<keyword evidence="14" id="KW-1185">Reference proteome</keyword>
<feature type="binding site" evidence="9">
    <location>
        <position position="92"/>
    </location>
    <ligand>
        <name>Mg(2+)</name>
        <dbReference type="ChEBI" id="CHEBI:18420"/>
        <label>1</label>
    </ligand>
</feature>
<comment type="catalytic activity">
    <reaction evidence="1 9">
        <text>beta-D-fructose 1,6-bisphosphate + H2O = beta-D-fructose 6-phosphate + phosphate</text>
        <dbReference type="Rhea" id="RHEA:11064"/>
        <dbReference type="ChEBI" id="CHEBI:15377"/>
        <dbReference type="ChEBI" id="CHEBI:32966"/>
        <dbReference type="ChEBI" id="CHEBI:43474"/>
        <dbReference type="ChEBI" id="CHEBI:57634"/>
        <dbReference type="EC" id="3.1.3.11"/>
    </reaction>
</comment>
<dbReference type="GO" id="GO:0005829">
    <property type="term" value="C:cytosol"/>
    <property type="evidence" value="ECO:0007669"/>
    <property type="project" value="TreeGrafter"/>
</dbReference>
<feature type="binding site" evidence="9">
    <location>
        <position position="277"/>
    </location>
    <ligand>
        <name>substrate</name>
    </ligand>
</feature>
<dbReference type="EMBL" id="AONC01000020">
    <property type="protein sequence ID" value="EXJ15871.1"/>
    <property type="molecule type" value="Genomic_DNA"/>
</dbReference>
<protein>
    <recommendedName>
        <fullName evidence="9">Fructose-1,6-bisphosphatase class 1</fullName>
        <shortName evidence="9">FBPase class 1</shortName>
        <ecNumber evidence="9">3.1.3.11</ecNumber>
    </recommendedName>
    <alternativeName>
        <fullName evidence="9">D-fructose-1,6-bisphosphate 1-phosphohydrolase class 1</fullName>
    </alternativeName>
</protein>
<feature type="binding site" evidence="9">
    <location>
        <position position="116"/>
    </location>
    <ligand>
        <name>Mg(2+)</name>
        <dbReference type="ChEBI" id="CHEBI:18420"/>
        <label>1</label>
    </ligand>
</feature>
<dbReference type="GO" id="GO:0006000">
    <property type="term" value="P:fructose metabolic process"/>
    <property type="evidence" value="ECO:0007669"/>
    <property type="project" value="TreeGrafter"/>
</dbReference>
<evidence type="ECO:0000256" key="2">
    <source>
        <dbReference type="ARBA" id="ARBA00005215"/>
    </source>
</evidence>
<feature type="domain" description="Fructose-1-6-bisphosphatase class I N-terminal" evidence="11">
    <location>
        <begin position="6"/>
        <end position="195"/>
    </location>
</feature>
<comment type="cofactor">
    <cofactor evidence="9">
        <name>Mg(2+)</name>
        <dbReference type="ChEBI" id="CHEBI:18420"/>
    </cofactor>
    <text evidence="9">Binds 2 magnesium ions per subunit.</text>
</comment>
<keyword evidence="5 9" id="KW-0479">Metal-binding</keyword>
<dbReference type="Gene3D" id="3.30.540.10">
    <property type="entry name" value="Fructose-1,6-Bisphosphatase, subunit A, domain 1"/>
    <property type="match status" value="1"/>
</dbReference>
<dbReference type="PROSITE" id="PS00124">
    <property type="entry name" value="FBPASE"/>
    <property type="match status" value="1"/>
</dbReference>
<feature type="binding site" evidence="9">
    <location>
        <begin position="117"/>
        <end position="120"/>
    </location>
    <ligand>
        <name>substrate</name>
    </ligand>
</feature>
<name>W9VFV2_9GAMM</name>
<comment type="subunit">
    <text evidence="9">Homotetramer.</text>
</comment>
<feature type="binding site" evidence="9">
    <location>
        <position position="114"/>
    </location>
    <ligand>
        <name>Mg(2+)</name>
        <dbReference type="ChEBI" id="CHEBI:18420"/>
        <label>2</label>
    </ligand>
</feature>
<comment type="pathway">
    <text evidence="2">Carbohydrate biosynthesis; Calvin cycle.</text>
</comment>
<evidence type="ECO:0000256" key="4">
    <source>
        <dbReference type="ARBA" id="ARBA00022490"/>
    </source>
</evidence>
<keyword evidence="8 9" id="KW-0119">Carbohydrate metabolism</keyword>
<keyword evidence="6 9" id="KW-0378">Hydrolase</keyword>
<proteinExistence type="inferred from homology"/>
<comment type="caution">
    <text evidence="9">Lacks conserved residue(s) required for the propagation of feature annotation.</text>
</comment>
<dbReference type="Pfam" id="PF00316">
    <property type="entry name" value="FBPase"/>
    <property type="match status" value="1"/>
</dbReference>
<evidence type="ECO:0000256" key="3">
    <source>
        <dbReference type="ARBA" id="ARBA00010941"/>
    </source>
</evidence>
<dbReference type="InterPro" id="IPR028343">
    <property type="entry name" value="FBPtase"/>
</dbReference>
<dbReference type="InterPro" id="IPR020548">
    <property type="entry name" value="Fructose_bisphosphatase_AS"/>
</dbReference>
<dbReference type="FunFam" id="3.40.190.80:FF:000011">
    <property type="entry name" value="Fructose-1,6-bisphosphatase class 1"/>
    <property type="match status" value="1"/>
</dbReference>
<comment type="caution">
    <text evidence="13">The sequence shown here is derived from an EMBL/GenBank/DDBJ whole genome shotgun (WGS) entry which is preliminary data.</text>
</comment>
<evidence type="ECO:0000256" key="1">
    <source>
        <dbReference type="ARBA" id="ARBA00001273"/>
    </source>
</evidence>
<keyword evidence="7 9" id="KW-0460">Magnesium</keyword>